<reference evidence="2 3" key="1">
    <citation type="journal article" date="2019" name="Commun. Biol.">
        <title>The bagworm genome reveals a unique fibroin gene that provides high tensile strength.</title>
        <authorList>
            <person name="Kono N."/>
            <person name="Nakamura H."/>
            <person name="Ohtoshi R."/>
            <person name="Tomita M."/>
            <person name="Numata K."/>
            <person name="Arakawa K."/>
        </authorList>
    </citation>
    <scope>NUCLEOTIDE SEQUENCE [LARGE SCALE GENOMIC DNA]</scope>
</reference>
<sequence>MTLDVFFKRTVTLCHSTPFKIFHRYKTCTTEKLALRCGFRNESEPRCKFKSSQICLHSKWSLVEPVKKDRYSKPHTREPASAHASPDSARLTTRLSRVRRPRARRRRPAESVVKSWMRRRGGALVTECVWDGTRQRQTEYAMAKDRAG</sequence>
<dbReference type="AlphaFoldDB" id="A0A4C1VCR2"/>
<evidence type="ECO:0000313" key="2">
    <source>
        <dbReference type="EMBL" id="GBP36641.1"/>
    </source>
</evidence>
<comment type="caution">
    <text evidence="2">The sequence shown here is derived from an EMBL/GenBank/DDBJ whole genome shotgun (WGS) entry which is preliminary data.</text>
</comment>
<feature type="compositionally biased region" description="Basic and acidic residues" evidence="1">
    <location>
        <begin position="68"/>
        <end position="80"/>
    </location>
</feature>
<gene>
    <name evidence="2" type="ORF">EVAR_35225_1</name>
</gene>
<organism evidence="2 3">
    <name type="scientific">Eumeta variegata</name>
    <name type="common">Bagworm moth</name>
    <name type="synonym">Eumeta japonica</name>
    <dbReference type="NCBI Taxonomy" id="151549"/>
    <lineage>
        <taxon>Eukaryota</taxon>
        <taxon>Metazoa</taxon>
        <taxon>Ecdysozoa</taxon>
        <taxon>Arthropoda</taxon>
        <taxon>Hexapoda</taxon>
        <taxon>Insecta</taxon>
        <taxon>Pterygota</taxon>
        <taxon>Neoptera</taxon>
        <taxon>Endopterygota</taxon>
        <taxon>Lepidoptera</taxon>
        <taxon>Glossata</taxon>
        <taxon>Ditrysia</taxon>
        <taxon>Tineoidea</taxon>
        <taxon>Psychidae</taxon>
        <taxon>Oiketicinae</taxon>
        <taxon>Eumeta</taxon>
    </lineage>
</organism>
<name>A0A4C1VCR2_EUMVA</name>
<dbReference type="Proteomes" id="UP000299102">
    <property type="component" value="Unassembled WGS sequence"/>
</dbReference>
<evidence type="ECO:0000256" key="1">
    <source>
        <dbReference type="SAM" id="MobiDB-lite"/>
    </source>
</evidence>
<accession>A0A4C1VCR2</accession>
<feature type="region of interest" description="Disordered" evidence="1">
    <location>
        <begin position="68"/>
        <end position="111"/>
    </location>
</feature>
<proteinExistence type="predicted"/>
<keyword evidence="3" id="KW-1185">Reference proteome</keyword>
<feature type="compositionally biased region" description="Basic residues" evidence="1">
    <location>
        <begin position="96"/>
        <end position="107"/>
    </location>
</feature>
<evidence type="ECO:0000313" key="3">
    <source>
        <dbReference type="Proteomes" id="UP000299102"/>
    </source>
</evidence>
<protein>
    <submittedName>
        <fullName evidence="2">Uncharacterized protein</fullName>
    </submittedName>
</protein>
<dbReference type="EMBL" id="BGZK01000321">
    <property type="protein sequence ID" value="GBP36641.1"/>
    <property type="molecule type" value="Genomic_DNA"/>
</dbReference>